<organism evidence="1 3">
    <name type="scientific">Oleiagrimonas soli</name>
    <dbReference type="NCBI Taxonomy" id="1543381"/>
    <lineage>
        <taxon>Bacteria</taxon>
        <taxon>Pseudomonadati</taxon>
        <taxon>Pseudomonadota</taxon>
        <taxon>Gammaproteobacteria</taxon>
        <taxon>Lysobacterales</taxon>
        <taxon>Rhodanobacteraceae</taxon>
        <taxon>Oleiagrimonas</taxon>
    </lineage>
</organism>
<name>A0A099CUX7_9GAMM</name>
<dbReference type="InterPro" id="IPR007236">
    <property type="entry name" value="SlyX"/>
</dbReference>
<dbReference type="HOGENOM" id="CLU_180796_4_1_6"/>
<evidence type="ECO:0000313" key="1">
    <source>
        <dbReference type="EMBL" id="KGI77471.1"/>
    </source>
</evidence>
<dbReference type="AlphaFoldDB" id="A0A099CUX7"/>
<dbReference type="EMBL" id="JACHET010000001">
    <property type="protein sequence ID" value="MBB6183082.1"/>
    <property type="molecule type" value="Genomic_DNA"/>
</dbReference>
<proteinExistence type="predicted"/>
<evidence type="ECO:0000313" key="3">
    <source>
        <dbReference type="Proteomes" id="UP000029708"/>
    </source>
</evidence>
<dbReference type="EMBL" id="JROI01000011">
    <property type="protein sequence ID" value="KGI77471.1"/>
    <property type="molecule type" value="Genomic_DNA"/>
</dbReference>
<dbReference type="OrthoDB" id="8606883at2"/>
<dbReference type="STRING" id="1543381.LF63_0108935"/>
<accession>A0A099CUX7</accession>
<comment type="caution">
    <text evidence="1">The sequence shown here is derived from an EMBL/GenBank/DDBJ whole genome shotgun (WGS) entry which is preliminary data.</text>
</comment>
<dbReference type="Proteomes" id="UP000560000">
    <property type="component" value="Unassembled WGS sequence"/>
</dbReference>
<gene>
    <name evidence="2" type="ORF">HNQ86_000427</name>
    <name evidence="1" type="ORF">LF63_0108935</name>
</gene>
<keyword evidence="3" id="KW-1185">Reference proteome</keyword>
<evidence type="ECO:0000313" key="4">
    <source>
        <dbReference type="Proteomes" id="UP000560000"/>
    </source>
</evidence>
<dbReference type="Pfam" id="PF04102">
    <property type="entry name" value="SlyX"/>
    <property type="match status" value="1"/>
</dbReference>
<sequence length="70" mass="7708">MSQESERLQDIEVRLTFLDDAVGGLSQADADISQRLLAVEQALRALRSEITSLRAAVGHDAHDEPPPPHY</sequence>
<dbReference type="RefSeq" id="WP_043101123.1">
    <property type="nucleotide sequence ID" value="NZ_JACHET010000001.1"/>
</dbReference>
<protein>
    <submittedName>
        <fullName evidence="2">SlyX protein</fullName>
    </submittedName>
</protein>
<reference evidence="1 3" key="1">
    <citation type="submission" date="2014-09" db="EMBL/GenBank/DDBJ databases">
        <title>Xanthomonadaceae 3.5X direct submission.</title>
        <authorList>
            <person name="Fang T."/>
            <person name="Wang H."/>
        </authorList>
    </citation>
    <scope>NUCLEOTIDE SEQUENCE [LARGE SCALE GENOMIC DNA]</scope>
    <source>
        <strain evidence="1 3">3.5X</strain>
    </source>
</reference>
<evidence type="ECO:0000313" key="2">
    <source>
        <dbReference type="EMBL" id="MBB6183082.1"/>
    </source>
</evidence>
<reference evidence="2 4" key="2">
    <citation type="submission" date="2020-08" db="EMBL/GenBank/DDBJ databases">
        <title>Genomic Encyclopedia of Type Strains, Phase IV (KMG-IV): sequencing the most valuable type-strain genomes for metagenomic binning, comparative biology and taxonomic classification.</title>
        <authorList>
            <person name="Goeker M."/>
        </authorList>
    </citation>
    <scope>NUCLEOTIDE SEQUENCE [LARGE SCALE GENOMIC DNA]</scope>
    <source>
        <strain evidence="2 4">DSM 107085</strain>
    </source>
</reference>
<dbReference type="Proteomes" id="UP000029708">
    <property type="component" value="Unassembled WGS sequence"/>
</dbReference>